<dbReference type="InterPro" id="IPR036047">
    <property type="entry name" value="F-box-like_dom_sf"/>
</dbReference>
<dbReference type="Proteomes" id="UP000664203">
    <property type="component" value="Unassembled WGS sequence"/>
</dbReference>
<organism evidence="1 2">
    <name type="scientific">Alectoria fallacina</name>
    <dbReference type="NCBI Taxonomy" id="1903189"/>
    <lineage>
        <taxon>Eukaryota</taxon>
        <taxon>Fungi</taxon>
        <taxon>Dikarya</taxon>
        <taxon>Ascomycota</taxon>
        <taxon>Pezizomycotina</taxon>
        <taxon>Lecanoromycetes</taxon>
        <taxon>OSLEUM clade</taxon>
        <taxon>Lecanoromycetidae</taxon>
        <taxon>Lecanorales</taxon>
        <taxon>Lecanorineae</taxon>
        <taxon>Parmeliaceae</taxon>
        <taxon>Alectoria</taxon>
    </lineage>
</organism>
<gene>
    <name evidence="1" type="ORF">ALECFALPRED_006711</name>
</gene>
<sequence length="554" mass="63399">MTSTEGLRRSSRLARGAGILSAIADSALSPPKTGSPYLPAEVKGLVAECLQKSDLKSLRYVSKQWHAMATPSLFDRVYISPRDKDIQVFSNVTKHPVLRSSVKELICDISEIPELSHEEYFYDLCDELRYITASLSTKHPFNSPHPRLNNFVNAIIRDKMTRGVMFSKHANDRLVVEGYQLWQELAVEERQNLKVGSHGIFFSDLCSGLLRLPNLQSVKMDDDIWDKTRMDNSTTFLPIHPDHTPSTVLSGSPLARSLNPWHLRPKRSEDAGFENLSLMVRALSRTKKTIKHFECQSRHPRIHKGLSPGTFARYNITQSFPRHMAIALCHLESLKLQITPHRYELLDHEDAKALGFLPQLLEQMTGLNSLSLILLTAERVKKQRRLSLTPLHDACFNLSQVFSHHGKWQHLEHLYLAGLAMHGLDMFFLLFHQMPRLLRLWLNRIDLLEGSWDGVVEILRCRGACMPWELLSLQGSFRHNGDHWWPCTPDYGEELLALRSYSIYAQEGGHHPSLPAESEDSLSFNYFNDMINVATSERVQELRLRLQQAEAWST</sequence>
<proteinExistence type="predicted"/>
<comment type="caution">
    <text evidence="1">The sequence shown here is derived from an EMBL/GenBank/DDBJ whole genome shotgun (WGS) entry which is preliminary data.</text>
</comment>
<name>A0A8H3G401_9LECA</name>
<accession>A0A8H3G401</accession>
<dbReference type="EMBL" id="CAJPDR010000434">
    <property type="protein sequence ID" value="CAF9936139.1"/>
    <property type="molecule type" value="Genomic_DNA"/>
</dbReference>
<reference evidence="1" key="1">
    <citation type="submission" date="2021-03" db="EMBL/GenBank/DDBJ databases">
        <authorList>
            <person name="Tagirdzhanova G."/>
        </authorList>
    </citation>
    <scope>NUCLEOTIDE SEQUENCE</scope>
</reference>
<keyword evidence="2" id="KW-1185">Reference proteome</keyword>
<protein>
    <recommendedName>
        <fullName evidence="3">F-box domain-containing protein</fullName>
    </recommendedName>
</protein>
<evidence type="ECO:0000313" key="1">
    <source>
        <dbReference type="EMBL" id="CAF9936139.1"/>
    </source>
</evidence>
<evidence type="ECO:0008006" key="3">
    <source>
        <dbReference type="Google" id="ProtNLM"/>
    </source>
</evidence>
<evidence type="ECO:0000313" key="2">
    <source>
        <dbReference type="Proteomes" id="UP000664203"/>
    </source>
</evidence>
<dbReference type="AlphaFoldDB" id="A0A8H3G401"/>
<dbReference type="OrthoDB" id="5422579at2759"/>
<dbReference type="SUPFAM" id="SSF81383">
    <property type="entry name" value="F-box domain"/>
    <property type="match status" value="1"/>
</dbReference>